<protein>
    <recommendedName>
        <fullName evidence="3">Secreted protein</fullName>
    </recommendedName>
</protein>
<accession>A0AAV7PKT4</accession>
<dbReference type="AlphaFoldDB" id="A0AAV7PKT4"/>
<name>A0AAV7PKT4_PLEWA</name>
<evidence type="ECO:0008006" key="3">
    <source>
        <dbReference type="Google" id="ProtNLM"/>
    </source>
</evidence>
<sequence length="67" mass="7437">MCTPRRRRRASLCSAALHSGTTAPRLPCAPAHARGALLQMVLDVTIRVLRPPDSLAHPRMRVVHFSR</sequence>
<dbReference type="EMBL" id="JANPWB010000011">
    <property type="protein sequence ID" value="KAJ1128459.1"/>
    <property type="molecule type" value="Genomic_DNA"/>
</dbReference>
<reference evidence="1" key="1">
    <citation type="journal article" date="2022" name="bioRxiv">
        <title>Sequencing and chromosome-scale assembly of the giantPleurodeles waltlgenome.</title>
        <authorList>
            <person name="Brown T."/>
            <person name="Elewa A."/>
            <person name="Iarovenko S."/>
            <person name="Subramanian E."/>
            <person name="Araus A.J."/>
            <person name="Petzold A."/>
            <person name="Susuki M."/>
            <person name="Suzuki K.-i.T."/>
            <person name="Hayashi T."/>
            <person name="Toyoda A."/>
            <person name="Oliveira C."/>
            <person name="Osipova E."/>
            <person name="Leigh N.D."/>
            <person name="Simon A."/>
            <person name="Yun M.H."/>
        </authorList>
    </citation>
    <scope>NUCLEOTIDE SEQUENCE</scope>
    <source>
        <strain evidence="1">20211129_DDA</strain>
        <tissue evidence="1">Liver</tissue>
    </source>
</reference>
<comment type="caution">
    <text evidence="1">The sequence shown here is derived from an EMBL/GenBank/DDBJ whole genome shotgun (WGS) entry which is preliminary data.</text>
</comment>
<evidence type="ECO:0000313" key="1">
    <source>
        <dbReference type="EMBL" id="KAJ1128459.1"/>
    </source>
</evidence>
<dbReference type="Proteomes" id="UP001066276">
    <property type="component" value="Chromosome 7"/>
</dbReference>
<gene>
    <name evidence="1" type="ORF">NDU88_006837</name>
</gene>
<organism evidence="1 2">
    <name type="scientific">Pleurodeles waltl</name>
    <name type="common">Iberian ribbed newt</name>
    <dbReference type="NCBI Taxonomy" id="8319"/>
    <lineage>
        <taxon>Eukaryota</taxon>
        <taxon>Metazoa</taxon>
        <taxon>Chordata</taxon>
        <taxon>Craniata</taxon>
        <taxon>Vertebrata</taxon>
        <taxon>Euteleostomi</taxon>
        <taxon>Amphibia</taxon>
        <taxon>Batrachia</taxon>
        <taxon>Caudata</taxon>
        <taxon>Salamandroidea</taxon>
        <taxon>Salamandridae</taxon>
        <taxon>Pleurodelinae</taxon>
        <taxon>Pleurodeles</taxon>
    </lineage>
</organism>
<evidence type="ECO:0000313" key="2">
    <source>
        <dbReference type="Proteomes" id="UP001066276"/>
    </source>
</evidence>
<proteinExistence type="predicted"/>
<keyword evidence="2" id="KW-1185">Reference proteome</keyword>